<sequence length="230" mass="23335">MPYDTPTCVDAAGVRLDADVVVPPDARGLVVFAHGSGSSRQSPRNRMVAGRLNGVGFATVLTDLLTSAEDAHGGDLRFDIGLLGRRLRAVVDWAGTQPDLAALPLGLFGASTGAAAALLAAADRPERVRAVVSRGGRPDLAGEAVRSVTAPTLLIVGGLDTPVLALNKAVAPLFSGPVAIHVVPGATHLFSEPGTLEAVVGAAAEWFDRYLTDGDLTLDGYLPAGGGSGG</sequence>
<organism evidence="4 5">
    <name type="scientific">Dactylosporangium fulvum</name>
    <dbReference type="NCBI Taxonomy" id="53359"/>
    <lineage>
        <taxon>Bacteria</taxon>
        <taxon>Bacillati</taxon>
        <taxon>Actinomycetota</taxon>
        <taxon>Actinomycetes</taxon>
        <taxon>Micromonosporales</taxon>
        <taxon>Micromonosporaceae</taxon>
        <taxon>Dactylosporangium</taxon>
    </lineage>
</organism>
<evidence type="ECO:0000313" key="5">
    <source>
        <dbReference type="Proteomes" id="UP001059617"/>
    </source>
</evidence>
<dbReference type="InterPro" id="IPR050261">
    <property type="entry name" value="FrsA_esterase"/>
</dbReference>
<comment type="similarity">
    <text evidence="1">Belongs to the AB hydrolase superfamily.</text>
</comment>
<feature type="domain" description="Dienelactone hydrolase" evidence="3">
    <location>
        <begin position="22"/>
        <end position="204"/>
    </location>
</feature>
<dbReference type="Proteomes" id="UP001059617">
    <property type="component" value="Chromosome"/>
</dbReference>
<dbReference type="PANTHER" id="PTHR22946">
    <property type="entry name" value="DIENELACTONE HYDROLASE DOMAIN-CONTAINING PROTEIN-RELATED"/>
    <property type="match status" value="1"/>
</dbReference>
<dbReference type="InterPro" id="IPR029058">
    <property type="entry name" value="AB_hydrolase_fold"/>
</dbReference>
<dbReference type="InterPro" id="IPR002925">
    <property type="entry name" value="Dienelactn_hydro"/>
</dbReference>
<keyword evidence="2 4" id="KW-0378">Hydrolase</keyword>
<evidence type="ECO:0000313" key="4">
    <source>
        <dbReference type="EMBL" id="UWP86309.1"/>
    </source>
</evidence>
<evidence type="ECO:0000256" key="2">
    <source>
        <dbReference type="ARBA" id="ARBA00022801"/>
    </source>
</evidence>
<accession>A0ABY5WBB2</accession>
<gene>
    <name evidence="4" type="ORF">Dfulv_19545</name>
</gene>
<dbReference type="GO" id="GO:0016787">
    <property type="term" value="F:hydrolase activity"/>
    <property type="evidence" value="ECO:0007669"/>
    <property type="project" value="UniProtKB-KW"/>
</dbReference>
<dbReference type="SUPFAM" id="SSF53474">
    <property type="entry name" value="alpha/beta-Hydrolases"/>
    <property type="match status" value="1"/>
</dbReference>
<dbReference type="PANTHER" id="PTHR22946:SF9">
    <property type="entry name" value="POLYKETIDE TRANSFERASE AF380"/>
    <property type="match status" value="1"/>
</dbReference>
<proteinExistence type="inferred from homology"/>
<evidence type="ECO:0000259" key="3">
    <source>
        <dbReference type="Pfam" id="PF01738"/>
    </source>
</evidence>
<dbReference type="Pfam" id="PF01738">
    <property type="entry name" value="DLH"/>
    <property type="match status" value="1"/>
</dbReference>
<dbReference type="Gene3D" id="3.40.50.1820">
    <property type="entry name" value="alpha/beta hydrolase"/>
    <property type="match status" value="1"/>
</dbReference>
<name>A0ABY5WBB2_9ACTN</name>
<keyword evidence="5" id="KW-1185">Reference proteome</keyword>
<reference evidence="4" key="1">
    <citation type="submission" date="2021-04" db="EMBL/GenBank/DDBJ databases">
        <authorList>
            <person name="Hartkoorn R.C."/>
            <person name="Beaudoing E."/>
            <person name="Hot D."/>
        </authorList>
    </citation>
    <scope>NUCLEOTIDE SEQUENCE</scope>
    <source>
        <strain evidence="4">NRRL B-16292</strain>
    </source>
</reference>
<dbReference type="EMBL" id="CP073720">
    <property type="protein sequence ID" value="UWP86309.1"/>
    <property type="molecule type" value="Genomic_DNA"/>
</dbReference>
<reference evidence="4" key="2">
    <citation type="submission" date="2022-09" db="EMBL/GenBank/DDBJ databases">
        <title>Biosynthetic gene clusters of Dactylosporangioum fulvum.</title>
        <authorList>
            <person name="Caradec T."/>
        </authorList>
    </citation>
    <scope>NUCLEOTIDE SEQUENCE</scope>
    <source>
        <strain evidence="4">NRRL B-16292</strain>
    </source>
</reference>
<dbReference type="RefSeq" id="WP_259865447.1">
    <property type="nucleotide sequence ID" value="NZ_BAAAST010000126.1"/>
</dbReference>
<evidence type="ECO:0000256" key="1">
    <source>
        <dbReference type="ARBA" id="ARBA00008645"/>
    </source>
</evidence>
<protein>
    <submittedName>
        <fullName evidence="4">Dienelactone hydrolase family protein</fullName>
    </submittedName>
</protein>